<dbReference type="PANTHER" id="PTHR43617:SF2">
    <property type="entry name" value="UPF0039 PROTEIN SLL0451"/>
    <property type="match status" value="1"/>
</dbReference>
<dbReference type="STRING" id="229921.ADN01_18150"/>
<comment type="caution">
    <text evidence="2">The sequence shown here is derived from an EMBL/GenBank/DDBJ whole genome shotgun (WGS) entry which is preliminary data.</text>
</comment>
<dbReference type="EMBL" id="LGCM01000065">
    <property type="protein sequence ID" value="KPL75743.1"/>
    <property type="molecule type" value="Genomic_DNA"/>
</dbReference>
<accession>A0A0P6X687</accession>
<evidence type="ECO:0000313" key="2">
    <source>
        <dbReference type="EMBL" id="KPL75743.1"/>
    </source>
</evidence>
<organism evidence="2 3">
    <name type="scientific">Levilinea saccharolytica</name>
    <dbReference type="NCBI Taxonomy" id="229921"/>
    <lineage>
        <taxon>Bacteria</taxon>
        <taxon>Bacillati</taxon>
        <taxon>Chloroflexota</taxon>
        <taxon>Anaerolineae</taxon>
        <taxon>Anaerolineales</taxon>
        <taxon>Anaerolineaceae</taxon>
        <taxon>Levilinea</taxon>
    </lineage>
</organism>
<reference evidence="2 3" key="1">
    <citation type="submission" date="2015-07" db="EMBL/GenBank/DDBJ databases">
        <title>Genome sequence of Levilinea saccharolytica DSM 16555.</title>
        <authorList>
            <person name="Hemp J."/>
            <person name="Ward L.M."/>
            <person name="Pace L.A."/>
            <person name="Fischer W.W."/>
        </authorList>
    </citation>
    <scope>NUCLEOTIDE SEQUENCE [LARGE SCALE GENOMIC DNA]</scope>
    <source>
        <strain evidence="2 3">KIBI-1</strain>
    </source>
</reference>
<dbReference type="Gene3D" id="3.40.630.30">
    <property type="match status" value="1"/>
</dbReference>
<dbReference type="PATRIC" id="fig|229921.5.peg.269"/>
<dbReference type="GO" id="GO:0016747">
    <property type="term" value="F:acyltransferase activity, transferring groups other than amino-acyl groups"/>
    <property type="evidence" value="ECO:0007669"/>
    <property type="project" value="InterPro"/>
</dbReference>
<dbReference type="InterPro" id="IPR000182">
    <property type="entry name" value="GNAT_dom"/>
</dbReference>
<dbReference type="CDD" id="cd04301">
    <property type="entry name" value="NAT_SF"/>
    <property type="match status" value="1"/>
</dbReference>
<feature type="domain" description="N-acetyltransferase" evidence="1">
    <location>
        <begin position="5"/>
        <end position="152"/>
    </location>
</feature>
<dbReference type="RefSeq" id="WP_062417192.1">
    <property type="nucleotide sequence ID" value="NZ_DF967974.1"/>
</dbReference>
<dbReference type="OrthoDB" id="9797178at2"/>
<dbReference type="Proteomes" id="UP000050501">
    <property type="component" value="Unassembled WGS sequence"/>
</dbReference>
<keyword evidence="3" id="KW-1185">Reference proteome</keyword>
<dbReference type="InterPro" id="IPR050276">
    <property type="entry name" value="MshD_Acetyltransferase"/>
</dbReference>
<keyword evidence="2" id="KW-0808">Transferase</keyword>
<gene>
    <name evidence="2" type="ORF">ADN01_18150</name>
</gene>
<dbReference type="PANTHER" id="PTHR43617">
    <property type="entry name" value="L-AMINO ACID N-ACETYLTRANSFERASE"/>
    <property type="match status" value="1"/>
</dbReference>
<dbReference type="Pfam" id="PF13508">
    <property type="entry name" value="Acetyltransf_7"/>
    <property type="match status" value="1"/>
</dbReference>
<evidence type="ECO:0000313" key="3">
    <source>
        <dbReference type="Proteomes" id="UP000050501"/>
    </source>
</evidence>
<dbReference type="PROSITE" id="PS51186">
    <property type="entry name" value="GNAT"/>
    <property type="match status" value="1"/>
</dbReference>
<dbReference type="SUPFAM" id="SSF55729">
    <property type="entry name" value="Acyl-CoA N-acyltransferases (Nat)"/>
    <property type="match status" value="1"/>
</dbReference>
<dbReference type="InterPro" id="IPR016181">
    <property type="entry name" value="Acyl_CoA_acyltransferase"/>
</dbReference>
<dbReference type="AlphaFoldDB" id="A0A0P6X687"/>
<evidence type="ECO:0000259" key="1">
    <source>
        <dbReference type="PROSITE" id="PS51186"/>
    </source>
</evidence>
<sequence>MLDHLILRNETPADIQAIGEVTEAAFATLKSENITEHFIVETLRAAGALAVSLVAELDGRLIGHIAFSPVVLSDGTPGWYGLGPVSVLPEFQRQGVGQALIREGLARLRGLHARGCCLVGHPEYYPKFGFVNVPGLGHEGVPPEVFFALSFDGHYPQGTAVFHPAFAAQGHPPDSAV</sequence>
<protein>
    <submittedName>
        <fullName evidence="2">GCN5 family acetyltransferase</fullName>
    </submittedName>
</protein>
<proteinExistence type="predicted"/>
<name>A0A0P6X687_9CHLR</name>